<dbReference type="PROSITE" id="PS50164">
    <property type="entry name" value="GIY_YIG"/>
    <property type="match status" value="1"/>
</dbReference>
<dbReference type="PROSITE" id="PS50151">
    <property type="entry name" value="UVR"/>
    <property type="match status" value="1"/>
</dbReference>
<gene>
    <name evidence="8" type="ordered locus">CKR_1537</name>
</gene>
<dbReference type="SUPFAM" id="SSF82771">
    <property type="entry name" value="GIY-YIG endonuclease"/>
    <property type="match status" value="1"/>
</dbReference>
<dbReference type="FunFam" id="3.40.1440.10:FF:000001">
    <property type="entry name" value="UvrABC system protein C"/>
    <property type="match status" value="1"/>
</dbReference>
<evidence type="ECO:0000259" key="7">
    <source>
        <dbReference type="PROSITE" id="PS50164"/>
    </source>
</evidence>
<dbReference type="PANTHER" id="PTHR30562">
    <property type="entry name" value="UVRC/OXIDOREDUCTASE"/>
    <property type="match status" value="1"/>
</dbReference>
<evidence type="ECO:0000256" key="3">
    <source>
        <dbReference type="ARBA" id="ARBA00022769"/>
    </source>
</evidence>
<dbReference type="Gene3D" id="4.10.860.10">
    <property type="entry name" value="UVR domain"/>
    <property type="match status" value="1"/>
</dbReference>
<feature type="domain" description="GIY-YIG" evidence="7">
    <location>
        <begin position="14"/>
        <end position="93"/>
    </location>
</feature>
<evidence type="ECO:0000259" key="6">
    <source>
        <dbReference type="PROSITE" id="PS50151"/>
    </source>
</evidence>
<proteinExistence type="predicted"/>
<sequence length="363" mass="42505">MSMDLKEKIKELPSSPGVYLMKDSLNSIIYVGKSKNLKNRIASYFQNSKSHTPKVLKLVKNLRDFDYILTDTEFEAFMLECKLIKQIKPIYNKQMKNTQAYCYIKINQKYPDIKISNEYVKNDGNLYFGPYPSRNTVERGIQGIKECCKIFCSNNFKKASYCLNYSLDLCLGMCLDSTVEKQYSTILDKIINLLNGTDKSILKEMEYTMNKASDKFNFENAAKYRDYISSVNYLLNRANICKFVKKNKNIAFLEHLEHNNIKFFLIKGNKVIFSKKYYLENIDFQKLKSSVKSNILFYFNNKAIKKSIELHKEKMDESQIIYSYLRSKSINRTYVVISSKWLNNLNDTSIDKAINKLLFSISH</sequence>
<keyword evidence="4" id="KW-0267">Excision nuclease</keyword>
<dbReference type="CDD" id="cd10434">
    <property type="entry name" value="GIY-YIG_UvrC_Cho"/>
    <property type="match status" value="1"/>
</dbReference>
<dbReference type="InterPro" id="IPR035901">
    <property type="entry name" value="GIY-YIG_endonuc_sf"/>
</dbReference>
<dbReference type="GO" id="GO:0006289">
    <property type="term" value="P:nucleotide-excision repair"/>
    <property type="evidence" value="ECO:0007669"/>
    <property type="project" value="InterPro"/>
</dbReference>
<dbReference type="SUPFAM" id="SSF46600">
    <property type="entry name" value="C-terminal UvrC-binding domain of UvrB"/>
    <property type="match status" value="1"/>
</dbReference>
<keyword evidence="3" id="KW-0228">DNA excision</keyword>
<dbReference type="InterPro" id="IPR001943">
    <property type="entry name" value="UVR_dom"/>
</dbReference>
<feature type="domain" description="UVR" evidence="6">
    <location>
        <begin position="199"/>
        <end position="234"/>
    </location>
</feature>
<evidence type="ECO:0000256" key="1">
    <source>
        <dbReference type="ARBA" id="ARBA00022490"/>
    </source>
</evidence>
<dbReference type="HOGENOM" id="CLU_014841_4_1_9"/>
<dbReference type="Pfam" id="PF01541">
    <property type="entry name" value="GIY-YIG"/>
    <property type="match status" value="1"/>
</dbReference>
<dbReference type="SMART" id="SM00465">
    <property type="entry name" value="GIYc"/>
    <property type="match status" value="1"/>
</dbReference>
<protein>
    <recommendedName>
        <fullName evidence="10">Excinuclease ABC subunit C</fullName>
    </recommendedName>
</protein>
<evidence type="ECO:0000313" key="8">
    <source>
        <dbReference type="EMBL" id="BAH06588.1"/>
    </source>
</evidence>
<dbReference type="GO" id="GO:0009380">
    <property type="term" value="C:excinuclease repair complex"/>
    <property type="evidence" value="ECO:0007669"/>
    <property type="project" value="TreeGrafter"/>
</dbReference>
<dbReference type="EMBL" id="AP009049">
    <property type="protein sequence ID" value="BAH06588.1"/>
    <property type="molecule type" value="Genomic_DNA"/>
</dbReference>
<evidence type="ECO:0000256" key="5">
    <source>
        <dbReference type="ARBA" id="ARBA00023204"/>
    </source>
</evidence>
<dbReference type="KEGG" id="ckr:CKR_1537"/>
<organism evidence="8 9">
    <name type="scientific">Clostridium kluyveri (strain NBRC 12016)</name>
    <dbReference type="NCBI Taxonomy" id="583346"/>
    <lineage>
        <taxon>Bacteria</taxon>
        <taxon>Bacillati</taxon>
        <taxon>Bacillota</taxon>
        <taxon>Clostridia</taxon>
        <taxon>Eubacteriales</taxon>
        <taxon>Clostridiaceae</taxon>
        <taxon>Clostridium</taxon>
    </lineage>
</organism>
<keyword evidence="2" id="KW-0227">DNA damage</keyword>
<dbReference type="InterPro" id="IPR000305">
    <property type="entry name" value="GIY-YIG_endonuc"/>
</dbReference>
<dbReference type="GO" id="GO:0004518">
    <property type="term" value="F:nuclease activity"/>
    <property type="evidence" value="ECO:0007669"/>
    <property type="project" value="UniProtKB-KW"/>
</dbReference>
<dbReference type="Proteomes" id="UP000007969">
    <property type="component" value="Chromosome"/>
</dbReference>
<dbReference type="AlphaFoldDB" id="B9E263"/>
<evidence type="ECO:0000313" key="9">
    <source>
        <dbReference type="Proteomes" id="UP000007969"/>
    </source>
</evidence>
<keyword evidence="5" id="KW-0234">DNA repair</keyword>
<dbReference type="InterPro" id="IPR050066">
    <property type="entry name" value="UvrABC_protein_C"/>
</dbReference>
<dbReference type="InterPro" id="IPR047296">
    <property type="entry name" value="GIY-YIG_UvrC_Cho"/>
</dbReference>
<evidence type="ECO:0000256" key="2">
    <source>
        <dbReference type="ARBA" id="ARBA00022763"/>
    </source>
</evidence>
<evidence type="ECO:0008006" key="10">
    <source>
        <dbReference type="Google" id="ProtNLM"/>
    </source>
</evidence>
<name>B9E263_CLOK1</name>
<dbReference type="Gene3D" id="3.40.1440.10">
    <property type="entry name" value="GIY-YIG endonuclease"/>
    <property type="match status" value="1"/>
</dbReference>
<dbReference type="Pfam" id="PF02151">
    <property type="entry name" value="UVR"/>
    <property type="match status" value="1"/>
</dbReference>
<dbReference type="InterPro" id="IPR036876">
    <property type="entry name" value="UVR_dom_sf"/>
</dbReference>
<keyword evidence="1" id="KW-0963">Cytoplasm</keyword>
<reference evidence="9" key="1">
    <citation type="submission" date="2005-09" db="EMBL/GenBank/DDBJ databases">
        <title>Complete genome sequence of Clostridium kluyveri and comparative genomics of Clostridia species.</title>
        <authorList>
            <person name="Inui M."/>
            <person name="Nonaka H."/>
            <person name="Shinoda Y."/>
            <person name="Ikenaga Y."/>
            <person name="Abe M."/>
            <person name="Naito K."/>
            <person name="Vertes A.A."/>
            <person name="Yukawa H."/>
        </authorList>
    </citation>
    <scope>NUCLEOTIDE SEQUENCE [LARGE SCALE GENOMIC DNA]</scope>
    <source>
        <strain evidence="9">NBRC 12016</strain>
    </source>
</reference>
<accession>B9E263</accession>
<evidence type="ECO:0000256" key="4">
    <source>
        <dbReference type="ARBA" id="ARBA00022881"/>
    </source>
</evidence>
<dbReference type="PANTHER" id="PTHR30562:SF1">
    <property type="entry name" value="UVRABC SYSTEM PROTEIN C"/>
    <property type="match status" value="1"/>
</dbReference>